<dbReference type="AlphaFoldDB" id="A0A1L6JG69"/>
<reference evidence="6 7" key="3">
    <citation type="submission" date="2018-07" db="EMBL/GenBank/DDBJ databases">
        <title>Genomic and Epidemiologic Investigation of an Indolent Hospital Outbreak.</title>
        <authorList>
            <person name="Johnson R.C."/>
            <person name="Deming C."/>
            <person name="Conlan S."/>
            <person name="Zellmer C.J."/>
            <person name="Michelin A.V."/>
            <person name="Lee-Lin S."/>
            <person name="Thomas P.J."/>
            <person name="Park M."/>
            <person name="Weingarten R.A."/>
            <person name="Less J."/>
            <person name="Dekker J.P."/>
            <person name="Frank K.M."/>
            <person name="Musser K.A."/>
            <person name="Mcquiston J.R."/>
            <person name="Henderson D.K."/>
            <person name="Lau A.F."/>
            <person name="Palmore T.N."/>
            <person name="Segre J.A."/>
        </authorList>
    </citation>
    <scope>NUCLEOTIDE SEQUENCE [LARGE SCALE GENOMIC DNA]</scope>
    <source>
        <strain evidence="4 7">SK-CDC1_0717</strain>
        <strain evidence="3 6">SK-NIH.Env10_0317</strain>
    </source>
</reference>
<gene>
    <name evidence="2" type="ORF">BRX40_04150</name>
    <name evidence="3" type="ORF">CA257_01860</name>
    <name evidence="4" type="ORF">DAH66_06585</name>
</gene>
<feature type="domain" description="DUF218" evidence="1">
    <location>
        <begin position="35"/>
        <end position="163"/>
    </location>
</feature>
<keyword evidence="5" id="KW-1185">Reference proteome</keyword>
<name>A0A1L6JG69_9SPHN</name>
<dbReference type="Proteomes" id="UP000185161">
    <property type="component" value="Chromosome"/>
</dbReference>
<dbReference type="CDD" id="cd06259">
    <property type="entry name" value="YdcF-like"/>
    <property type="match status" value="1"/>
</dbReference>
<dbReference type="RefSeq" id="WP_066572957.1">
    <property type="nucleotide sequence ID" value="NZ_CP018820.1"/>
</dbReference>
<dbReference type="EMBL" id="QQWO01000001">
    <property type="protein sequence ID" value="RSV08409.1"/>
    <property type="molecule type" value="Genomic_DNA"/>
</dbReference>
<evidence type="ECO:0000313" key="5">
    <source>
        <dbReference type="Proteomes" id="UP000185161"/>
    </source>
</evidence>
<dbReference type="GeneID" id="44131747"/>
<reference evidence="5" key="2">
    <citation type="submission" date="2016-12" db="EMBL/GenBank/DDBJ databases">
        <title>Whole genome sequencing of Sphingomonas sp. ABOJV.</title>
        <authorList>
            <person name="Conlan S."/>
            <person name="Thomas P.J."/>
            <person name="Mullikin J."/>
            <person name="Palmore T.N."/>
            <person name="Frank K.M."/>
            <person name="Segre J.A."/>
        </authorList>
    </citation>
    <scope>NUCLEOTIDE SEQUENCE [LARGE SCALE GENOMIC DNA]</scope>
    <source>
        <strain evidence="5">ABOJV</strain>
    </source>
</reference>
<dbReference type="Pfam" id="PF02698">
    <property type="entry name" value="DUF218"/>
    <property type="match status" value="1"/>
</dbReference>
<proteinExistence type="predicted"/>
<dbReference type="EMBL" id="CP018820">
    <property type="protein sequence ID" value="APR54797.1"/>
    <property type="molecule type" value="Genomic_DNA"/>
</dbReference>
<evidence type="ECO:0000313" key="2">
    <source>
        <dbReference type="EMBL" id="APR54797.1"/>
    </source>
</evidence>
<evidence type="ECO:0000313" key="3">
    <source>
        <dbReference type="EMBL" id="RSV08409.1"/>
    </source>
</evidence>
<dbReference type="InterPro" id="IPR003848">
    <property type="entry name" value="DUF218"/>
</dbReference>
<dbReference type="Proteomes" id="UP000287746">
    <property type="component" value="Unassembled WGS sequence"/>
</dbReference>
<dbReference type="EMBL" id="QQYZ01000004">
    <property type="protein sequence ID" value="RSY88192.1"/>
    <property type="molecule type" value="Genomic_DNA"/>
</dbReference>
<organism evidence="2 5">
    <name type="scientific">Sphingomonas koreensis</name>
    <dbReference type="NCBI Taxonomy" id="93064"/>
    <lineage>
        <taxon>Bacteria</taxon>
        <taxon>Pseudomonadati</taxon>
        <taxon>Pseudomonadota</taxon>
        <taxon>Alphaproteobacteria</taxon>
        <taxon>Sphingomonadales</taxon>
        <taxon>Sphingomonadaceae</taxon>
        <taxon>Sphingomonas</taxon>
    </lineage>
</organism>
<protein>
    <submittedName>
        <fullName evidence="3">YdcF family protein</fullName>
    </submittedName>
</protein>
<accession>A0A1L6JG69</accession>
<evidence type="ECO:0000313" key="7">
    <source>
        <dbReference type="Proteomes" id="UP000287746"/>
    </source>
</evidence>
<evidence type="ECO:0000313" key="4">
    <source>
        <dbReference type="EMBL" id="RSY88192.1"/>
    </source>
</evidence>
<dbReference type="STRING" id="93064.BRX40_04150"/>
<dbReference type="Proteomes" id="UP000286681">
    <property type="component" value="Unassembled WGS sequence"/>
</dbReference>
<reference evidence="2" key="1">
    <citation type="submission" date="2016-12" db="EMBL/GenBank/DDBJ databases">
        <title>Whole genome sequencing of Sphingomonas koreensis.</title>
        <authorList>
            <person name="Conlan S."/>
            <person name="Thomas P.J."/>
            <person name="Mullikin J."/>
            <person name="Palmore T.N."/>
            <person name="Frank K.M."/>
            <person name="Segre J.A."/>
        </authorList>
    </citation>
    <scope>NUCLEOTIDE SEQUENCE</scope>
    <source>
        <strain evidence="2">ABOJV</strain>
    </source>
</reference>
<dbReference type="KEGG" id="skr:BRX40_04150"/>
<evidence type="ECO:0000313" key="6">
    <source>
        <dbReference type="Proteomes" id="UP000286681"/>
    </source>
</evidence>
<evidence type="ECO:0000259" key="1">
    <source>
        <dbReference type="Pfam" id="PF02698"/>
    </source>
</evidence>
<dbReference type="OrthoDB" id="9812311at2"/>
<sequence length="180" mass="19518">MIWRMLALGGIVWSLGFALFMLSLGKPLDPGIKTDAVVVPTGGAGRIPRGIALLQAGSAKRMLITGTDPTVRPIELAVAHRAPPSLFRCCIDLGHEAVDTRSNADETAAWVRKHGYKSVRLVTADWHVPRAKLELGNALGGDVEIRGDGVRTNARFSTLLREYHKYLVRRIALLFGIGNG</sequence>